<keyword evidence="3" id="KW-1185">Reference proteome</keyword>
<proteinExistence type="predicted"/>
<dbReference type="EMBL" id="KP793123">
    <property type="protein sequence ID" value="ALM64149.1"/>
    <property type="molecule type" value="Genomic_DNA"/>
</dbReference>
<evidence type="ECO:0000259" key="1">
    <source>
        <dbReference type="SMART" id="SM00507"/>
    </source>
</evidence>
<accession>A0A126HC38</accession>
<sequence>MILNAGKVNKWNIKKIYNLIVFENGTIYRELKTKCKLFKLIAGGNGYCQITVNGKVISVHRLIMEAFHGKSDLTVDHIDGNKLNNSLDNLEYATLGENIKRAYYKGLKETTLSSLSKPVRFNNKTYKSATELSKKLGRCESYVSQKIKRNKPINGFKVEFIEDI</sequence>
<dbReference type="Gene3D" id="3.90.75.20">
    <property type="match status" value="1"/>
</dbReference>
<name>A0A126HC38_9CAUD</name>
<feature type="domain" description="HNH nuclease" evidence="1">
    <location>
        <begin position="53"/>
        <end position="99"/>
    </location>
</feature>
<keyword evidence="2" id="KW-0378">Hydrolase</keyword>
<dbReference type="InterPro" id="IPR003615">
    <property type="entry name" value="HNH_nuc"/>
</dbReference>
<evidence type="ECO:0000313" key="2">
    <source>
        <dbReference type="EMBL" id="ALM64149.1"/>
    </source>
</evidence>
<organism evidence="2 3">
    <name type="scientific">Lactococcus phage 936 group phage Phi4.2</name>
    <dbReference type="NCBI Taxonomy" id="1636566"/>
    <lineage>
        <taxon>Viruses</taxon>
        <taxon>Duplodnaviria</taxon>
        <taxon>Heunggongvirae</taxon>
        <taxon>Uroviricota</taxon>
        <taxon>Caudoviricetes</taxon>
        <taxon>Skunavirus</taxon>
        <taxon>Skunavirus sv42</taxon>
    </lineage>
</organism>
<dbReference type="SMART" id="SM00507">
    <property type="entry name" value="HNHc"/>
    <property type="match status" value="1"/>
</dbReference>
<dbReference type="InterPro" id="IPR044925">
    <property type="entry name" value="His-Me_finger_sf"/>
</dbReference>
<dbReference type="CDD" id="cd00085">
    <property type="entry name" value="HNHc"/>
    <property type="match status" value="1"/>
</dbReference>
<evidence type="ECO:0000313" key="3">
    <source>
        <dbReference type="Proteomes" id="UP000223626"/>
    </source>
</evidence>
<protein>
    <submittedName>
        <fullName evidence="2">HNH endonuclease</fullName>
    </submittedName>
</protein>
<keyword evidence="2" id="KW-0540">Nuclease</keyword>
<keyword evidence="2" id="KW-0255">Endonuclease</keyword>
<dbReference type="SUPFAM" id="SSF54060">
    <property type="entry name" value="His-Me finger endonucleases"/>
    <property type="match status" value="1"/>
</dbReference>
<reference evidence="2 3" key="1">
    <citation type="journal article" date="2016" name="Sci. Rep.">
        <title>Comparative genomics and functional analysis of the 936 group of lactococcal Siphoviridae phages.</title>
        <authorList>
            <person name="Murphy J."/>
            <person name="Bottacini F."/>
            <person name="Mahony J."/>
            <person name="Kelleher P."/>
            <person name="Neve H."/>
            <person name="Zomer A."/>
            <person name="Nauta A."/>
            <person name="van Sinderen D."/>
        </authorList>
    </citation>
    <scope>NUCLEOTIDE SEQUENCE [LARGE SCALE GENOMIC DNA]</scope>
</reference>
<dbReference type="GO" id="GO:0004519">
    <property type="term" value="F:endonuclease activity"/>
    <property type="evidence" value="ECO:0007669"/>
    <property type="project" value="UniProtKB-KW"/>
</dbReference>
<dbReference type="Proteomes" id="UP000223626">
    <property type="component" value="Segment"/>
</dbReference>
<gene>
    <name evidence="2" type="ORF">Phi42_34</name>
</gene>
<dbReference type="Pfam" id="PF13392">
    <property type="entry name" value="HNH_3"/>
    <property type="match status" value="1"/>
</dbReference>